<evidence type="ECO:0000313" key="1">
    <source>
        <dbReference type="EMBL" id="JAW15003.1"/>
    </source>
</evidence>
<protein>
    <submittedName>
        <fullName evidence="1">Putative secreted protein</fullName>
    </submittedName>
</protein>
<accession>A0A224Y2W8</accession>
<organism evidence="1">
    <name type="scientific">Panstrongylus lignarius</name>
    <dbReference type="NCBI Taxonomy" id="156445"/>
    <lineage>
        <taxon>Eukaryota</taxon>
        <taxon>Metazoa</taxon>
        <taxon>Ecdysozoa</taxon>
        <taxon>Arthropoda</taxon>
        <taxon>Hexapoda</taxon>
        <taxon>Insecta</taxon>
        <taxon>Pterygota</taxon>
        <taxon>Neoptera</taxon>
        <taxon>Paraneoptera</taxon>
        <taxon>Hemiptera</taxon>
        <taxon>Heteroptera</taxon>
        <taxon>Panheteroptera</taxon>
        <taxon>Cimicomorpha</taxon>
        <taxon>Reduviidae</taxon>
        <taxon>Triatominae</taxon>
        <taxon>Panstrongylus</taxon>
    </lineage>
</organism>
<name>A0A224Y2W8_9HEMI</name>
<dbReference type="EMBL" id="GFTR01001423">
    <property type="protein sequence ID" value="JAW15003.1"/>
    <property type="molecule type" value="Transcribed_RNA"/>
</dbReference>
<dbReference type="AlphaFoldDB" id="A0A224Y2W8"/>
<sequence length="95" mass="10872">MLLRRRLSLLSSTIYLMNLIRKIHGSWISLDELYYTAMAVTDGLTNPLRFALAVMEGLVSMRNIRGQMLQLCPIFGSSHVQMRLHLNGTHRMAIL</sequence>
<proteinExistence type="predicted"/>
<reference evidence="1" key="1">
    <citation type="journal article" date="2018" name="PLoS Negl. Trop. Dis.">
        <title>An insight into the salivary gland and fat body transcriptome of Panstrongylus lignarius (Hemiptera: Heteroptera), the main vector of Chagas disease in Peru.</title>
        <authorList>
            <person name="Nevoa J.C."/>
            <person name="Mendes M.T."/>
            <person name="da Silva M.V."/>
            <person name="Soares S.C."/>
            <person name="Oliveira C.J.F."/>
            <person name="Ribeiro J.M.C."/>
        </authorList>
    </citation>
    <scope>NUCLEOTIDE SEQUENCE</scope>
</reference>